<dbReference type="OrthoDB" id="9816361at2"/>
<comment type="subcellular location">
    <subcellularLocation>
        <location evidence="1">Membrane</location>
        <topology evidence="1">Multi-pass membrane protein</topology>
    </subcellularLocation>
</comment>
<dbReference type="InterPro" id="IPR007829">
    <property type="entry name" value="TM2"/>
</dbReference>
<evidence type="ECO:0000256" key="5">
    <source>
        <dbReference type="SAM" id="MobiDB-lite"/>
    </source>
</evidence>
<dbReference type="GO" id="GO:0016020">
    <property type="term" value="C:membrane"/>
    <property type="evidence" value="ECO:0007669"/>
    <property type="project" value="UniProtKB-SubCell"/>
</dbReference>
<evidence type="ECO:0000256" key="1">
    <source>
        <dbReference type="ARBA" id="ARBA00004141"/>
    </source>
</evidence>
<evidence type="ECO:0000256" key="4">
    <source>
        <dbReference type="ARBA" id="ARBA00023136"/>
    </source>
</evidence>
<feature type="compositionally biased region" description="Pro residues" evidence="5">
    <location>
        <begin position="62"/>
        <end position="71"/>
    </location>
</feature>
<accession>A0A418V8F8</accession>
<gene>
    <name evidence="8" type="ORF">D3875_13235</name>
</gene>
<evidence type="ECO:0000256" key="2">
    <source>
        <dbReference type="ARBA" id="ARBA00022692"/>
    </source>
</evidence>
<dbReference type="EMBL" id="QYUJ01000014">
    <property type="protein sequence ID" value="RJF72369.1"/>
    <property type="molecule type" value="Genomic_DNA"/>
</dbReference>
<feature type="transmembrane region" description="Helical" evidence="6">
    <location>
        <begin position="220"/>
        <end position="245"/>
    </location>
</feature>
<keyword evidence="9" id="KW-1185">Reference proteome</keyword>
<evidence type="ECO:0000256" key="6">
    <source>
        <dbReference type="SAM" id="Phobius"/>
    </source>
</evidence>
<evidence type="ECO:0000259" key="7">
    <source>
        <dbReference type="Pfam" id="PF05154"/>
    </source>
</evidence>
<dbReference type="RefSeq" id="WP_119764435.1">
    <property type="nucleotide sequence ID" value="NZ_QYUJ01000014.1"/>
</dbReference>
<keyword evidence="2 6" id="KW-0812">Transmembrane</keyword>
<sequence>MTDPKKPDPTPPGNEPSWVDEVLNTSRAAPAPAPAPAPTQAPGHAPLSGPQDLKLPETNPRPAAPPPPPAYTAPTSGDDWVARATGNTAKTPSMPSGPDVAPRPTQSTSEVLSDFMRPIVNEMNSHRASPAQPHRPAPHQEAAQVQTAAPPPTQTQVQTQARPVDAWGDPAQQPVPYSPPQQAYRSGDVSQKKLIAGLLAIFLGSFGVHKFYLGMNNPGIIMLGVNVGSWIVAFVLGFLMFIVGLGLTLPLAAMISSALGLLGLIEGILYLTKSDADFEREYLIGKKPWL</sequence>
<evidence type="ECO:0000256" key="3">
    <source>
        <dbReference type="ARBA" id="ARBA00022989"/>
    </source>
</evidence>
<feature type="transmembrane region" description="Helical" evidence="6">
    <location>
        <begin position="251"/>
        <end position="271"/>
    </location>
</feature>
<feature type="region of interest" description="Disordered" evidence="5">
    <location>
        <begin position="1"/>
        <end position="109"/>
    </location>
</feature>
<dbReference type="AlphaFoldDB" id="A0A418V8F8"/>
<evidence type="ECO:0000313" key="8">
    <source>
        <dbReference type="EMBL" id="RJF72369.1"/>
    </source>
</evidence>
<comment type="caution">
    <text evidence="8">The sequence shown here is derived from an EMBL/GenBank/DDBJ whole genome shotgun (WGS) entry which is preliminary data.</text>
</comment>
<dbReference type="Proteomes" id="UP000286287">
    <property type="component" value="Unassembled WGS sequence"/>
</dbReference>
<dbReference type="Pfam" id="PF05154">
    <property type="entry name" value="TM2"/>
    <property type="match status" value="1"/>
</dbReference>
<feature type="domain" description="TM2" evidence="7">
    <location>
        <begin position="191"/>
        <end position="236"/>
    </location>
</feature>
<protein>
    <submittedName>
        <fullName evidence="8">NINE protein</fullName>
    </submittedName>
</protein>
<evidence type="ECO:0000313" key="9">
    <source>
        <dbReference type="Proteomes" id="UP000286287"/>
    </source>
</evidence>
<feature type="transmembrane region" description="Helical" evidence="6">
    <location>
        <begin position="194"/>
        <end position="213"/>
    </location>
</feature>
<feature type="region of interest" description="Disordered" evidence="5">
    <location>
        <begin position="126"/>
        <end position="161"/>
    </location>
</feature>
<keyword evidence="4 6" id="KW-0472">Membrane</keyword>
<feature type="compositionally biased region" description="Low complexity" evidence="5">
    <location>
        <begin position="142"/>
        <end position="161"/>
    </location>
</feature>
<name>A0A418V8F8_9DEIO</name>
<organism evidence="8 9">
    <name type="scientific">Deinococcus cavernae</name>
    <dbReference type="NCBI Taxonomy" id="2320857"/>
    <lineage>
        <taxon>Bacteria</taxon>
        <taxon>Thermotogati</taxon>
        <taxon>Deinococcota</taxon>
        <taxon>Deinococci</taxon>
        <taxon>Deinococcales</taxon>
        <taxon>Deinococcaceae</taxon>
        <taxon>Deinococcus</taxon>
    </lineage>
</organism>
<reference evidence="8 9" key="1">
    <citation type="submission" date="2018-09" db="EMBL/GenBank/DDBJ databases">
        <authorList>
            <person name="Zhu H."/>
        </authorList>
    </citation>
    <scope>NUCLEOTIDE SEQUENCE [LARGE SCALE GENOMIC DNA]</scope>
    <source>
        <strain evidence="8 9">K2S05-167</strain>
    </source>
</reference>
<feature type="compositionally biased region" description="Polar residues" evidence="5">
    <location>
        <begin position="85"/>
        <end position="94"/>
    </location>
</feature>
<keyword evidence="3 6" id="KW-1133">Transmembrane helix</keyword>
<proteinExistence type="predicted"/>